<reference evidence="7 8" key="1">
    <citation type="submission" date="2018-01" db="EMBL/GenBank/DDBJ databases">
        <title>Genomic Encyclopedia of Type Strains, Phase I: the one thousand microbial genomes (KMG-I) project.</title>
        <authorList>
            <person name="Goeker M."/>
        </authorList>
    </citation>
    <scope>NUCLEOTIDE SEQUENCE [LARGE SCALE GENOMIC DNA]</scope>
    <source>
        <strain evidence="7 8">DSM 17960</strain>
    </source>
</reference>
<dbReference type="RefSeq" id="WP_146047040.1">
    <property type="nucleotide sequence ID" value="NZ_PQNY01000047.1"/>
</dbReference>
<dbReference type="InterPro" id="IPR026341">
    <property type="entry name" value="T9SS_type_B"/>
</dbReference>
<protein>
    <submittedName>
        <fullName evidence="7">Gliding motility-associated-like protein</fullName>
    </submittedName>
</protein>
<accession>A0A2S4N4D3</accession>
<keyword evidence="4" id="KW-0106">Calcium</keyword>
<evidence type="ECO:0000256" key="4">
    <source>
        <dbReference type="ARBA" id="ARBA00022837"/>
    </source>
</evidence>
<dbReference type="InterPro" id="IPR059100">
    <property type="entry name" value="TSP3_bac"/>
</dbReference>
<dbReference type="Pfam" id="PF13585">
    <property type="entry name" value="CHU_C"/>
    <property type="match status" value="1"/>
</dbReference>
<name>A0A2S4N4D3_9FLAO</name>
<dbReference type="NCBIfam" id="TIGR04131">
    <property type="entry name" value="Bac_Flav_CTERM"/>
    <property type="match status" value="1"/>
</dbReference>
<dbReference type="Proteomes" id="UP000237056">
    <property type="component" value="Unassembled WGS sequence"/>
</dbReference>
<evidence type="ECO:0000313" key="7">
    <source>
        <dbReference type="EMBL" id="POS00602.1"/>
    </source>
</evidence>
<comment type="subcellular location">
    <subcellularLocation>
        <location evidence="1">Secreted</location>
    </subcellularLocation>
</comment>
<feature type="non-terminal residue" evidence="7">
    <location>
        <position position="1"/>
    </location>
</feature>
<evidence type="ECO:0000256" key="5">
    <source>
        <dbReference type="SAM" id="MobiDB-lite"/>
    </source>
</evidence>
<evidence type="ECO:0000259" key="6">
    <source>
        <dbReference type="Pfam" id="PF17803"/>
    </source>
</evidence>
<sequence>ANGVVNILANDTDPDGNPTPTSGHTVDLDPSTPGVQTTITTTEGVWTYNPTTGELMFDPANNFCGSASLPYTLCDSDGLCSAPATVTFTVTCVNDAPVAVNDTVTTPSETPIVIPVGANDSDVDSALNPCSIDLDPNSAGQQTSFTVAGEGTYTLNASCQVVFTPVGSILGFTSCITYTISDVEGLASNAATICVTVGACVDNPTLDCDGDGVNNATEQTDGTDPLDPCSFNLAHATVAPSAEWLASDCDGDGVTNGQEIADGTNPLVGCDAVEEHVTVAQSAAFLNGDCDGDGLTNGVEIGPDPTHPSDIDNDGTPDYLEPNAGNPSAEDGIEIFNAVTPNGDGDNDVLVIRGIENYPNNTLEVYNRWGVKVYDTTGYGSNGNYFEGVSYGRETIQQASELPTGTYYYVLKYVNASGITKERAGYLYINR</sequence>
<dbReference type="OrthoDB" id="9805017at2"/>
<feature type="region of interest" description="Disordered" evidence="5">
    <location>
        <begin position="1"/>
        <end position="26"/>
    </location>
</feature>
<dbReference type="EMBL" id="PQNY01000047">
    <property type="protein sequence ID" value="POS00602.1"/>
    <property type="molecule type" value="Genomic_DNA"/>
</dbReference>
<feature type="region of interest" description="Disordered" evidence="5">
    <location>
        <begin position="298"/>
        <end position="327"/>
    </location>
</feature>
<gene>
    <name evidence="7" type="ORF">Q361_1473</name>
</gene>
<keyword evidence="3" id="KW-0732">Signal</keyword>
<evidence type="ECO:0000313" key="8">
    <source>
        <dbReference type="Proteomes" id="UP000237056"/>
    </source>
</evidence>
<comment type="caution">
    <text evidence="7">The sequence shown here is derived from an EMBL/GenBank/DDBJ whole genome shotgun (WGS) entry which is preliminary data.</text>
</comment>
<evidence type="ECO:0000256" key="3">
    <source>
        <dbReference type="ARBA" id="ARBA00022729"/>
    </source>
</evidence>
<feature type="domain" description="RapA2 cadherin-like" evidence="6">
    <location>
        <begin position="84"/>
        <end position="154"/>
    </location>
</feature>
<keyword evidence="8" id="KW-1185">Reference proteome</keyword>
<evidence type="ECO:0000256" key="2">
    <source>
        <dbReference type="ARBA" id="ARBA00022525"/>
    </source>
</evidence>
<dbReference type="AlphaFoldDB" id="A0A2S4N4D3"/>
<organism evidence="7 8">
    <name type="scientific">Flavobacterium croceum DSM 17960</name>
    <dbReference type="NCBI Taxonomy" id="1121886"/>
    <lineage>
        <taxon>Bacteria</taxon>
        <taxon>Pseudomonadati</taxon>
        <taxon>Bacteroidota</taxon>
        <taxon>Flavobacteriia</taxon>
        <taxon>Flavobacteriales</taxon>
        <taxon>Flavobacteriaceae</taxon>
        <taxon>Flavobacterium</taxon>
    </lineage>
</organism>
<dbReference type="Pfam" id="PF17803">
    <property type="entry name" value="Cadherin_4"/>
    <property type="match status" value="1"/>
</dbReference>
<proteinExistence type="predicted"/>
<dbReference type="Pfam" id="PF18884">
    <property type="entry name" value="TSP3_bac"/>
    <property type="match status" value="3"/>
</dbReference>
<dbReference type="InterPro" id="IPR040853">
    <property type="entry name" value="RapA2_cadherin-like"/>
</dbReference>
<keyword evidence="2" id="KW-0964">Secreted</keyword>
<evidence type="ECO:0000256" key="1">
    <source>
        <dbReference type="ARBA" id="ARBA00004613"/>
    </source>
</evidence>